<dbReference type="Proteomes" id="UP000094412">
    <property type="component" value="Unassembled WGS sequence"/>
</dbReference>
<accession>A0A1C2EA65</accession>
<keyword evidence="2" id="KW-1185">Reference proteome</keyword>
<protein>
    <recommendedName>
        <fullName evidence="3">Flagellar protein FlgN</fullName>
    </recommendedName>
</protein>
<dbReference type="RefSeq" id="WP_024925806.1">
    <property type="nucleotide sequence ID" value="NZ_MDEO01000024.1"/>
</dbReference>
<dbReference type="OrthoDB" id="8294122at2"/>
<evidence type="ECO:0000313" key="2">
    <source>
        <dbReference type="Proteomes" id="UP000094412"/>
    </source>
</evidence>
<dbReference type="AlphaFoldDB" id="A0A1C2EA65"/>
<reference evidence="1 2" key="1">
    <citation type="submission" date="2016-08" db="EMBL/GenBank/DDBJ databases">
        <title>Whole genome sequence of Mesorhizobium sp. strain UASWS1009 isolated from industrial sewage.</title>
        <authorList>
            <person name="Crovadore J."/>
            <person name="Calmin G."/>
            <person name="Chablais R."/>
            <person name="Cochard B."/>
            <person name="Lefort F."/>
        </authorList>
    </citation>
    <scope>NUCLEOTIDE SEQUENCE [LARGE SCALE GENOMIC DNA]</scope>
    <source>
        <strain evidence="1 2">UASWS1009</strain>
    </source>
</reference>
<evidence type="ECO:0000313" key="1">
    <source>
        <dbReference type="EMBL" id="OCX23875.1"/>
    </source>
</evidence>
<dbReference type="STRING" id="1566387.QV13_03200"/>
<sequence>MMDHSEHTSGLVAHSDLNVSRIGSLNAIINRIEEAVETETAAIRTDVNFDLKASNARKSRCLYELNRVMKTVTPEELASEHQEGLLRLRGKLERNEAALLAHLSAVSEVANLMKSAIQYAETDGTYSAGEFGWARS</sequence>
<name>A0A1C2EA65_9HYPH</name>
<gene>
    <name evidence="1" type="ORF">QV13_03200</name>
</gene>
<comment type="caution">
    <text evidence="1">The sequence shown here is derived from an EMBL/GenBank/DDBJ whole genome shotgun (WGS) entry which is preliminary data.</text>
</comment>
<evidence type="ECO:0008006" key="3">
    <source>
        <dbReference type="Google" id="ProtNLM"/>
    </source>
</evidence>
<organism evidence="1 2">
    <name type="scientific">Mesorhizobium hungaricum</name>
    <dbReference type="NCBI Taxonomy" id="1566387"/>
    <lineage>
        <taxon>Bacteria</taxon>
        <taxon>Pseudomonadati</taxon>
        <taxon>Pseudomonadota</taxon>
        <taxon>Alphaproteobacteria</taxon>
        <taxon>Hyphomicrobiales</taxon>
        <taxon>Phyllobacteriaceae</taxon>
        <taxon>Mesorhizobium</taxon>
    </lineage>
</organism>
<dbReference type="EMBL" id="MDEO01000024">
    <property type="protein sequence ID" value="OCX23875.1"/>
    <property type="molecule type" value="Genomic_DNA"/>
</dbReference>
<proteinExistence type="predicted"/>